<proteinExistence type="predicted"/>
<name>A0A8H7XYH3_PSICU</name>
<comment type="caution">
    <text evidence="2">The sequence shown here is derived from an EMBL/GenBank/DDBJ whole genome shotgun (WGS) entry which is preliminary data.</text>
</comment>
<accession>A0A8H7XYH3</accession>
<organism evidence="2">
    <name type="scientific">Psilocybe cubensis</name>
    <name type="common">Psychedelic mushroom</name>
    <name type="synonym">Stropharia cubensis</name>
    <dbReference type="NCBI Taxonomy" id="181762"/>
    <lineage>
        <taxon>Eukaryota</taxon>
        <taxon>Fungi</taxon>
        <taxon>Dikarya</taxon>
        <taxon>Basidiomycota</taxon>
        <taxon>Agaricomycotina</taxon>
        <taxon>Agaricomycetes</taxon>
        <taxon>Agaricomycetidae</taxon>
        <taxon>Agaricales</taxon>
        <taxon>Agaricineae</taxon>
        <taxon>Strophariaceae</taxon>
        <taxon>Psilocybe</taxon>
    </lineage>
</organism>
<feature type="region of interest" description="Disordered" evidence="1">
    <location>
        <begin position="184"/>
        <end position="224"/>
    </location>
</feature>
<protein>
    <submittedName>
        <fullName evidence="2">Uncharacterized protein</fullName>
    </submittedName>
</protein>
<evidence type="ECO:0000313" key="2">
    <source>
        <dbReference type="EMBL" id="KAG5167759.1"/>
    </source>
</evidence>
<feature type="compositionally biased region" description="Polar residues" evidence="1">
    <location>
        <begin position="210"/>
        <end position="224"/>
    </location>
</feature>
<dbReference type="AlphaFoldDB" id="A0A8H7XYH3"/>
<reference evidence="2" key="1">
    <citation type="submission" date="2021-02" db="EMBL/GenBank/DDBJ databases">
        <title>Psilocybe cubensis genome.</title>
        <authorList>
            <person name="Mckernan K.J."/>
            <person name="Crawford S."/>
            <person name="Trippe A."/>
            <person name="Kane L.T."/>
            <person name="Mclaughlin S."/>
        </authorList>
    </citation>
    <scope>NUCLEOTIDE SEQUENCE [LARGE SCALE GENOMIC DNA]</scope>
    <source>
        <strain evidence="2">MGC-MH-2018</strain>
    </source>
</reference>
<feature type="region of interest" description="Disordered" evidence="1">
    <location>
        <begin position="15"/>
        <end position="35"/>
    </location>
</feature>
<sequence>MSTFNVNIIHVHTSQSVPVSTPKSPQHAVNSSSAGSPAYVVAPHATSSLNYTSGPWTDILSLVGPTPRDILGVYYAMSSSYTIDIGNTTPNVGSPRLIRSSADVPVISGLPRVRDESQDDRNITNESETIILDRLVMDSLASRTVDPTVLICTSCRSREKRSQGVMRSQAASDRHHPYKVANRPCRVPVPSNSHNEHANNFCRPSRETENTQINTSHTAGKSAD</sequence>
<evidence type="ECO:0000256" key="1">
    <source>
        <dbReference type="SAM" id="MobiDB-lite"/>
    </source>
</evidence>
<dbReference type="EMBL" id="JAFIQS010000006">
    <property type="protein sequence ID" value="KAG5167759.1"/>
    <property type="molecule type" value="Genomic_DNA"/>
</dbReference>
<gene>
    <name evidence="2" type="ORF">JR316_006350</name>
</gene>